<dbReference type="InterPro" id="IPR006137">
    <property type="entry name" value="NADH_UbQ_OxRdtase-like_20kDa"/>
</dbReference>
<proteinExistence type="predicted"/>
<dbReference type="InterPro" id="IPR051349">
    <property type="entry name" value="Hydrogenase_assoc-protein"/>
</dbReference>
<comment type="caution">
    <text evidence="3">The sequence shown here is derived from an EMBL/GenBank/DDBJ whole genome shotgun (WGS) entry which is preliminary data.</text>
</comment>
<dbReference type="Pfam" id="PF01058">
    <property type="entry name" value="Oxidored_q6"/>
    <property type="match status" value="1"/>
</dbReference>
<reference evidence="3 4" key="1">
    <citation type="journal article" date="2016" name="Nat. Commun.">
        <title>Thousands of microbial genomes shed light on interconnected biogeochemical processes in an aquifer system.</title>
        <authorList>
            <person name="Anantharaman K."/>
            <person name="Brown C.T."/>
            <person name="Hug L.A."/>
            <person name="Sharon I."/>
            <person name="Castelle C.J."/>
            <person name="Probst A.J."/>
            <person name="Thomas B.C."/>
            <person name="Singh A."/>
            <person name="Wilkins M.J."/>
            <person name="Karaoz U."/>
            <person name="Brodie E.L."/>
            <person name="Williams K.H."/>
            <person name="Hubbard S.S."/>
            <person name="Banfield J.F."/>
        </authorList>
    </citation>
    <scope>NUCLEOTIDE SEQUENCE [LARGE SCALE GENOMIC DNA]</scope>
</reference>
<dbReference type="Gene3D" id="3.40.50.700">
    <property type="entry name" value="NADH:ubiquinone oxidoreductase-like, 20kDa subunit"/>
    <property type="match status" value="1"/>
</dbReference>
<dbReference type="GO" id="GO:0051536">
    <property type="term" value="F:iron-sulfur cluster binding"/>
    <property type="evidence" value="ECO:0007669"/>
    <property type="project" value="InterPro"/>
</dbReference>
<sequence length="161" mass="18289">MADSSKKIRIGWFSFSCCEDNTVVFTELMNDHWQEWKKLFDFRHARVLKSQNILDELDIAFIEGAIASEDQEKHLTDIRSRSKKLVAVGACAVVGMPSGQRNYFNEAQKKEIEFLLARFAALPKVLKVSDVVAVDAEIPGCPMEPDKFLEVVNRLVAELKQ</sequence>
<dbReference type="Proteomes" id="UP000176492">
    <property type="component" value="Unassembled WGS sequence"/>
</dbReference>
<accession>A0A1F4W4Y7</accession>
<gene>
    <name evidence="3" type="ORF">A3J33_01365</name>
</gene>
<dbReference type="InterPro" id="IPR037024">
    <property type="entry name" value="NiFe_Hase_small_N_sf"/>
</dbReference>
<dbReference type="PANTHER" id="PTHR42845">
    <property type="entry name" value="COENZYME F420-REDUCING HYDROGENASE, GAMMA SUBUNIT"/>
    <property type="match status" value="1"/>
</dbReference>
<evidence type="ECO:0000256" key="1">
    <source>
        <dbReference type="ARBA" id="ARBA00023002"/>
    </source>
</evidence>
<name>A0A1F4W4Y7_UNCKA</name>
<dbReference type="PANTHER" id="PTHR42845:SF1">
    <property type="entry name" value="HYDROGENASE SMALL SUBUNIT"/>
    <property type="match status" value="1"/>
</dbReference>
<evidence type="ECO:0000259" key="2">
    <source>
        <dbReference type="Pfam" id="PF01058"/>
    </source>
</evidence>
<dbReference type="GO" id="GO:0016491">
    <property type="term" value="F:oxidoreductase activity"/>
    <property type="evidence" value="ECO:0007669"/>
    <property type="project" value="UniProtKB-KW"/>
</dbReference>
<dbReference type="AlphaFoldDB" id="A0A1F4W4Y7"/>
<evidence type="ECO:0000313" key="3">
    <source>
        <dbReference type="EMBL" id="OGC64400.1"/>
    </source>
</evidence>
<dbReference type="EMBL" id="MEVM01000173">
    <property type="protein sequence ID" value="OGC64400.1"/>
    <property type="molecule type" value="Genomic_DNA"/>
</dbReference>
<dbReference type="SUPFAM" id="SSF56770">
    <property type="entry name" value="HydA/Nqo6-like"/>
    <property type="match status" value="1"/>
</dbReference>
<keyword evidence="1" id="KW-0560">Oxidoreductase</keyword>
<feature type="domain" description="NADH:ubiquinone oxidoreductase-like 20kDa subunit" evidence="2">
    <location>
        <begin position="21"/>
        <end position="154"/>
    </location>
</feature>
<protein>
    <recommendedName>
        <fullName evidence="2">NADH:ubiquinone oxidoreductase-like 20kDa subunit domain-containing protein</fullName>
    </recommendedName>
</protein>
<evidence type="ECO:0000313" key="4">
    <source>
        <dbReference type="Proteomes" id="UP000176492"/>
    </source>
</evidence>
<organism evidence="3 4">
    <name type="scientific">candidate division WWE3 bacterium RIFCSPLOWO2_02_FULL_53_10</name>
    <dbReference type="NCBI Taxonomy" id="1802629"/>
    <lineage>
        <taxon>Bacteria</taxon>
        <taxon>Katanobacteria</taxon>
    </lineage>
</organism>